<keyword evidence="4" id="KW-1185">Reference proteome</keyword>
<dbReference type="PROSITE" id="PS51740">
    <property type="entry name" value="SPOVT_ABRB"/>
    <property type="match status" value="1"/>
</dbReference>
<keyword evidence="1" id="KW-0238">DNA-binding</keyword>
<dbReference type="PANTHER" id="PTHR34860">
    <property type="entry name" value="REPRESSOR-LIKE PROTEIN SSO7C3"/>
    <property type="match status" value="1"/>
</dbReference>
<evidence type="ECO:0000259" key="2">
    <source>
        <dbReference type="PROSITE" id="PS51740"/>
    </source>
</evidence>
<comment type="caution">
    <text evidence="3">The sequence shown here is derived from an EMBL/GenBank/DDBJ whole genome shotgun (WGS) entry which is preliminary data.</text>
</comment>
<evidence type="ECO:0000313" key="3">
    <source>
        <dbReference type="EMBL" id="GHH23026.1"/>
    </source>
</evidence>
<dbReference type="Proteomes" id="UP000652430">
    <property type="component" value="Unassembled WGS sequence"/>
</dbReference>
<dbReference type="RefSeq" id="WP_189677185.1">
    <property type="nucleotide sequence ID" value="NZ_BNAQ01000005.1"/>
</dbReference>
<reference evidence="4" key="1">
    <citation type="journal article" date="2019" name="Int. J. Syst. Evol. Microbiol.">
        <title>The Global Catalogue of Microorganisms (GCM) 10K type strain sequencing project: providing services to taxonomists for standard genome sequencing and annotation.</title>
        <authorList>
            <consortium name="The Broad Institute Genomics Platform"/>
            <consortium name="The Broad Institute Genome Sequencing Center for Infectious Disease"/>
            <person name="Wu L."/>
            <person name="Ma J."/>
        </authorList>
    </citation>
    <scope>NUCLEOTIDE SEQUENCE [LARGE SCALE GENOMIC DNA]</scope>
    <source>
        <strain evidence="4">CGMCC 1.8957</strain>
    </source>
</reference>
<dbReference type="PANTHER" id="PTHR34860:SF6">
    <property type="entry name" value="REPRESSOR-LIKE PROTEIN SSO7C3"/>
    <property type="match status" value="1"/>
</dbReference>
<dbReference type="InterPro" id="IPR007159">
    <property type="entry name" value="SpoVT-AbrB_dom"/>
</dbReference>
<evidence type="ECO:0000256" key="1">
    <source>
        <dbReference type="PROSITE-ProRule" id="PRU01076"/>
    </source>
</evidence>
<protein>
    <recommendedName>
        <fullName evidence="2">SpoVT-AbrB domain-containing protein</fullName>
    </recommendedName>
</protein>
<dbReference type="InterPro" id="IPR052975">
    <property type="entry name" value="Repressor-like_regulatory"/>
</dbReference>
<dbReference type="EMBL" id="BNAQ01000005">
    <property type="protein sequence ID" value="GHH23026.1"/>
    <property type="molecule type" value="Genomic_DNA"/>
</dbReference>
<organism evidence="3 4">
    <name type="scientific">Sphingomonas glacialis</name>
    <dbReference type="NCBI Taxonomy" id="658225"/>
    <lineage>
        <taxon>Bacteria</taxon>
        <taxon>Pseudomonadati</taxon>
        <taxon>Pseudomonadota</taxon>
        <taxon>Alphaproteobacteria</taxon>
        <taxon>Sphingomonadales</taxon>
        <taxon>Sphingomonadaceae</taxon>
        <taxon>Sphingomonas</taxon>
    </lineage>
</organism>
<name>A0ABQ3LR88_9SPHN</name>
<dbReference type="SMART" id="SM00966">
    <property type="entry name" value="SpoVT_AbrB"/>
    <property type="match status" value="1"/>
</dbReference>
<dbReference type="Pfam" id="PF04014">
    <property type="entry name" value="MazE_antitoxin"/>
    <property type="match status" value="1"/>
</dbReference>
<dbReference type="Gene3D" id="2.10.260.10">
    <property type="match status" value="1"/>
</dbReference>
<dbReference type="InterPro" id="IPR037914">
    <property type="entry name" value="SpoVT-AbrB_sf"/>
</dbReference>
<evidence type="ECO:0000313" key="4">
    <source>
        <dbReference type="Proteomes" id="UP000652430"/>
    </source>
</evidence>
<feature type="domain" description="SpoVT-AbrB" evidence="2">
    <location>
        <begin position="2"/>
        <end position="47"/>
    </location>
</feature>
<gene>
    <name evidence="3" type="ORF">GCM10008023_33800</name>
</gene>
<dbReference type="SUPFAM" id="SSF89447">
    <property type="entry name" value="AbrB/MazE/MraZ-like"/>
    <property type="match status" value="1"/>
</dbReference>
<proteinExistence type="predicted"/>
<dbReference type="NCBIfam" id="TIGR01439">
    <property type="entry name" value="lp_hng_hel_AbrB"/>
    <property type="match status" value="1"/>
</dbReference>
<accession>A0ABQ3LR88</accession>
<sequence length="88" mass="10166">MNAQTKISSKGQVVIPKDIRDSLQLKAGETLNVSRQGRRIVLEVAEPERERISYEEFRRRVPSYVGPAVSIEDMNRAVDRMFAERHRP</sequence>